<organism evidence="2 3">
    <name type="scientific">Paenibacillus abyssi</name>
    <dbReference type="NCBI Taxonomy" id="1340531"/>
    <lineage>
        <taxon>Bacteria</taxon>
        <taxon>Bacillati</taxon>
        <taxon>Bacillota</taxon>
        <taxon>Bacilli</taxon>
        <taxon>Bacillales</taxon>
        <taxon>Paenibacillaceae</taxon>
        <taxon>Paenibacillus</taxon>
    </lineage>
</organism>
<dbReference type="Proteomes" id="UP000644756">
    <property type="component" value="Unassembled WGS sequence"/>
</dbReference>
<accession>A0A917G2P0</accession>
<protein>
    <submittedName>
        <fullName evidence="2">Uncharacterized protein</fullName>
    </submittedName>
</protein>
<keyword evidence="1" id="KW-1133">Transmembrane helix</keyword>
<sequence>MKEIITKVLLIAIALSAFTYFVVTGLWTDSKTTDGRKDAEVMRSVIPQS</sequence>
<dbReference type="EMBL" id="BMGR01000014">
    <property type="protein sequence ID" value="GGG18813.1"/>
    <property type="molecule type" value="Genomic_DNA"/>
</dbReference>
<reference evidence="2" key="2">
    <citation type="submission" date="2020-09" db="EMBL/GenBank/DDBJ databases">
        <authorList>
            <person name="Sun Q."/>
            <person name="Zhou Y."/>
        </authorList>
    </citation>
    <scope>NUCLEOTIDE SEQUENCE</scope>
    <source>
        <strain evidence="2">CGMCC 1.12987</strain>
    </source>
</reference>
<keyword evidence="3" id="KW-1185">Reference proteome</keyword>
<keyword evidence="1" id="KW-0472">Membrane</keyword>
<comment type="caution">
    <text evidence="2">The sequence shown here is derived from an EMBL/GenBank/DDBJ whole genome shotgun (WGS) entry which is preliminary data.</text>
</comment>
<dbReference type="AlphaFoldDB" id="A0A917G2P0"/>
<keyword evidence="1" id="KW-0812">Transmembrane</keyword>
<feature type="transmembrane region" description="Helical" evidence="1">
    <location>
        <begin position="7"/>
        <end position="27"/>
    </location>
</feature>
<evidence type="ECO:0000313" key="3">
    <source>
        <dbReference type="Proteomes" id="UP000644756"/>
    </source>
</evidence>
<evidence type="ECO:0000313" key="2">
    <source>
        <dbReference type="EMBL" id="GGG18813.1"/>
    </source>
</evidence>
<proteinExistence type="predicted"/>
<gene>
    <name evidence="2" type="ORF">GCM10010916_39530</name>
</gene>
<evidence type="ECO:0000256" key="1">
    <source>
        <dbReference type="SAM" id="Phobius"/>
    </source>
</evidence>
<dbReference type="RefSeq" id="WP_188532792.1">
    <property type="nucleotide sequence ID" value="NZ_BMGR01000014.1"/>
</dbReference>
<name>A0A917G2P0_9BACL</name>
<reference evidence="2" key="1">
    <citation type="journal article" date="2014" name="Int. J. Syst. Evol. Microbiol.">
        <title>Complete genome sequence of Corynebacterium casei LMG S-19264T (=DSM 44701T), isolated from a smear-ripened cheese.</title>
        <authorList>
            <consortium name="US DOE Joint Genome Institute (JGI-PGF)"/>
            <person name="Walter F."/>
            <person name="Albersmeier A."/>
            <person name="Kalinowski J."/>
            <person name="Ruckert C."/>
        </authorList>
    </citation>
    <scope>NUCLEOTIDE SEQUENCE</scope>
    <source>
        <strain evidence="2">CGMCC 1.12987</strain>
    </source>
</reference>